<dbReference type="Proteomes" id="UP001153069">
    <property type="component" value="Unassembled WGS sequence"/>
</dbReference>
<feature type="region of interest" description="Disordered" evidence="2">
    <location>
        <begin position="765"/>
        <end position="791"/>
    </location>
</feature>
<keyword evidence="1" id="KW-0175">Coiled coil</keyword>
<proteinExistence type="predicted"/>
<protein>
    <submittedName>
        <fullName evidence="4">Uncharacterized protein</fullName>
    </submittedName>
</protein>
<feature type="compositionally biased region" description="Polar residues" evidence="2">
    <location>
        <begin position="203"/>
        <end position="214"/>
    </location>
</feature>
<organism evidence="4 5">
    <name type="scientific">Seminavis robusta</name>
    <dbReference type="NCBI Taxonomy" id="568900"/>
    <lineage>
        <taxon>Eukaryota</taxon>
        <taxon>Sar</taxon>
        <taxon>Stramenopiles</taxon>
        <taxon>Ochrophyta</taxon>
        <taxon>Bacillariophyta</taxon>
        <taxon>Bacillariophyceae</taxon>
        <taxon>Bacillariophycidae</taxon>
        <taxon>Naviculales</taxon>
        <taxon>Naviculaceae</taxon>
        <taxon>Seminavis</taxon>
    </lineage>
</organism>
<feature type="region of interest" description="Disordered" evidence="2">
    <location>
        <begin position="174"/>
        <end position="241"/>
    </location>
</feature>
<keyword evidence="3" id="KW-0732">Signal</keyword>
<keyword evidence="5" id="KW-1185">Reference proteome</keyword>
<feature type="signal peptide" evidence="3">
    <location>
        <begin position="1"/>
        <end position="17"/>
    </location>
</feature>
<feature type="chain" id="PRO_5040369866" evidence="3">
    <location>
        <begin position="18"/>
        <end position="1222"/>
    </location>
</feature>
<comment type="caution">
    <text evidence="4">The sequence shown here is derived from an EMBL/GenBank/DDBJ whole genome shotgun (WGS) entry which is preliminary data.</text>
</comment>
<gene>
    <name evidence="4" type="ORF">SEMRO_133_G063210.1</name>
</gene>
<reference evidence="4" key="1">
    <citation type="submission" date="2020-06" db="EMBL/GenBank/DDBJ databases">
        <authorList>
            <consortium name="Plant Systems Biology data submission"/>
        </authorList>
    </citation>
    <scope>NUCLEOTIDE SEQUENCE</scope>
    <source>
        <strain evidence="4">D6</strain>
    </source>
</reference>
<evidence type="ECO:0000256" key="2">
    <source>
        <dbReference type="SAM" id="MobiDB-lite"/>
    </source>
</evidence>
<sequence length="1222" mass="135264">MKLFWLGLLAIVPLAVATTVDEVVMKPTESEEAMMESLEEAVDAVEAAEGKDEDTVKNETEKPVLIWKDPIPATDNYTQLLAGIEDLRAIVQPDYAKDIAVKSSQTILETVENFDGTVQKLVHIINDLESRGGIPEVMIPVVNFVKMQLEDAATQANDVILELSDSIEALQISDGMKDRAHRSSVDDGRDTGAQEGSHVVAQVSVNSKGKQHYQTGGDRGGDERNRQSKNSHHHHYEKLRTHPKMRQHLEMHDAMMSGDFEFVHRTMERIQRQHETSEQSERRLSQSVSKECRKLVACIEEWSLYDVVAWFYGPYVDEQGKLEDNVVVADAKGDEGIENVIKNVQKKLKEAKSKYAEDKCESLLHEFHVNENKDDFAIYHGATVSKVCRAQGSTKYIQISEIRDKIGGAVADNLFDDLVKCASNLGDSTFFDGNTPRIPTSVSQDRHGATKSITVESHFSYQATSPVSGATRGRYRLSYDQIRRRSATCIGLINEEYAKMYKKHETAIFKHSGKKIEYPRLQIKVSPVMRRVYIGIGDSSSNPRQICEITSTRWEECPHREGLRINSGEVFEKCGSGIESFDVNGLFSGFGKGDRDKASRLALGEQMSVGMVCAYSEKAKSNRDRKAKKVPGWCCIDSPADSGSFGKEYMCDQGERACKRTAPALAGLSQSACDPWSGKWCPYPRSCRDLINCVKGEVNWAKQKKKTAYSSYLKAAPEVKDKYSLAECGDLREYFGFKADYPLDDEICEDITFLRTNRNFDNLEDNFGSGSVDKSGDGPPPKQELIEPEEPETTEEMYEAFDTALMAMEITLYGLESAEKISGYFECPSDQMGLSANICMGIKNALTIASVQGVAALETVMETVEENIPAVSNHEQFQIYHNVDILYKNMQIMNDGIGNIRVDIHNLKQEKRHLVEHGNSYAKFSGCDGLDQDLDGISDNCEEDFSPPELVIPPGTEIESIVSVTGTATAHSVPDKIFQSGEAAKSYLERVLRVADDCAPESALSLNLTLVNDTRECGSIVRAAPIHYCDKQVNFGIEKNFHVQVDSSPPAVLCGFDSPHTLDDDKTVMILEEADEGSLLVDTGFFYNISESCSNQVNVDVSVHSNEFYAAGGGSLMAKAAVMHAGNVSLAKVFVSPLSCQQHSQSQFQCGGVCVGSGGRSYEIRVSATDEAGWTSQEICRVVVVPRNAASSGFRALANEQQFGKDTPTYEIDRVALTWTNN</sequence>
<accession>A0A9N8DKJ7</accession>
<evidence type="ECO:0000313" key="5">
    <source>
        <dbReference type="Proteomes" id="UP001153069"/>
    </source>
</evidence>
<evidence type="ECO:0000313" key="4">
    <source>
        <dbReference type="EMBL" id="CAB9502336.1"/>
    </source>
</evidence>
<dbReference type="OrthoDB" id="57288at2759"/>
<feature type="coiled-coil region" evidence="1">
    <location>
        <begin position="334"/>
        <end position="361"/>
    </location>
</feature>
<evidence type="ECO:0000256" key="1">
    <source>
        <dbReference type="SAM" id="Coils"/>
    </source>
</evidence>
<evidence type="ECO:0000256" key="3">
    <source>
        <dbReference type="SAM" id="SignalP"/>
    </source>
</evidence>
<feature type="compositionally biased region" description="Basic and acidic residues" evidence="2">
    <location>
        <begin position="175"/>
        <end position="192"/>
    </location>
</feature>
<feature type="compositionally biased region" description="Basic residues" evidence="2">
    <location>
        <begin position="227"/>
        <end position="241"/>
    </location>
</feature>
<dbReference type="AlphaFoldDB" id="A0A9N8DKJ7"/>
<dbReference type="EMBL" id="CAICTM010000132">
    <property type="protein sequence ID" value="CAB9502336.1"/>
    <property type="molecule type" value="Genomic_DNA"/>
</dbReference>
<name>A0A9N8DKJ7_9STRA</name>